<protein>
    <submittedName>
        <fullName evidence="6">Class I SAM-dependent methyltransferase</fullName>
    </submittedName>
</protein>
<name>A0A4R0JY34_9ACTN</name>
<dbReference type="Proteomes" id="UP000293342">
    <property type="component" value="Unassembled WGS sequence"/>
</dbReference>
<organism evidence="6 7">
    <name type="scientific">Kribbella capetownensis</name>
    <dbReference type="NCBI Taxonomy" id="1572659"/>
    <lineage>
        <taxon>Bacteria</taxon>
        <taxon>Bacillati</taxon>
        <taxon>Actinomycetota</taxon>
        <taxon>Actinomycetes</taxon>
        <taxon>Propionibacteriales</taxon>
        <taxon>Kribbellaceae</taxon>
        <taxon>Kribbella</taxon>
    </lineage>
</organism>
<evidence type="ECO:0000313" key="6">
    <source>
        <dbReference type="EMBL" id="TCC52483.1"/>
    </source>
</evidence>
<evidence type="ECO:0000313" key="7">
    <source>
        <dbReference type="Proteomes" id="UP000293342"/>
    </source>
</evidence>
<dbReference type="SUPFAM" id="SSF53335">
    <property type="entry name" value="S-adenosyl-L-methionine-dependent methyltransferases"/>
    <property type="match status" value="1"/>
</dbReference>
<dbReference type="RefSeq" id="WP_131511227.1">
    <property type="nucleotide sequence ID" value="NZ_SJKD01000001.1"/>
</dbReference>
<evidence type="ECO:0000256" key="1">
    <source>
        <dbReference type="ARBA" id="ARBA00008361"/>
    </source>
</evidence>
<proteinExistence type="inferred from homology"/>
<comment type="similarity">
    <text evidence="1">Belongs to the methyltransferase superfamily.</text>
</comment>
<comment type="caution">
    <text evidence="6">The sequence shown here is derived from an EMBL/GenBank/DDBJ whole genome shotgun (WGS) entry which is preliminary data.</text>
</comment>
<accession>A0A4R0JY34</accession>
<reference evidence="6 7" key="1">
    <citation type="submission" date="2019-02" db="EMBL/GenBank/DDBJ databases">
        <title>Kribbella capetownensis sp. nov. and Kribbella speibonae sp. nov., isolated from soil.</title>
        <authorList>
            <person name="Curtis S.M."/>
            <person name="Norton I."/>
            <person name="Everest G.J."/>
            <person name="Meyers P.R."/>
        </authorList>
    </citation>
    <scope>NUCLEOTIDE SEQUENCE [LARGE SCALE GENOMIC DNA]</scope>
    <source>
        <strain evidence="6 7">YM53</strain>
    </source>
</reference>
<dbReference type="InterPro" id="IPR029063">
    <property type="entry name" value="SAM-dependent_MTases_sf"/>
</dbReference>
<dbReference type="GO" id="GO:0032259">
    <property type="term" value="P:methylation"/>
    <property type="evidence" value="ECO:0007669"/>
    <property type="project" value="UniProtKB-KW"/>
</dbReference>
<evidence type="ECO:0000256" key="2">
    <source>
        <dbReference type="ARBA" id="ARBA00022603"/>
    </source>
</evidence>
<dbReference type="CDD" id="cd02440">
    <property type="entry name" value="AdoMet_MTases"/>
    <property type="match status" value="1"/>
</dbReference>
<keyword evidence="7" id="KW-1185">Reference proteome</keyword>
<dbReference type="InterPro" id="IPR051052">
    <property type="entry name" value="Diverse_substrate_MTase"/>
</dbReference>
<dbReference type="OrthoDB" id="9797252at2"/>
<dbReference type="AlphaFoldDB" id="A0A4R0JY34"/>
<evidence type="ECO:0000256" key="3">
    <source>
        <dbReference type="ARBA" id="ARBA00022679"/>
    </source>
</evidence>
<dbReference type="Pfam" id="PF08241">
    <property type="entry name" value="Methyltransf_11"/>
    <property type="match status" value="1"/>
</dbReference>
<evidence type="ECO:0000256" key="4">
    <source>
        <dbReference type="SAM" id="MobiDB-lite"/>
    </source>
</evidence>
<dbReference type="PANTHER" id="PTHR44942">
    <property type="entry name" value="METHYLTRANSF_11 DOMAIN-CONTAINING PROTEIN"/>
    <property type="match status" value="1"/>
</dbReference>
<keyword evidence="2 6" id="KW-0489">Methyltransferase</keyword>
<dbReference type="PANTHER" id="PTHR44942:SF4">
    <property type="entry name" value="METHYLTRANSFERASE TYPE 11 DOMAIN-CONTAINING PROTEIN"/>
    <property type="match status" value="1"/>
</dbReference>
<keyword evidence="3 6" id="KW-0808">Transferase</keyword>
<sequence>MTTEDPVPEPATDRDTPETGSNAARAQAFGAVATAYDAGRPTFPAEALTWILGPGRGLQVLDLGAGTGKLAAVAAALGHDVIAVDPSQEMLEVCRRRPGLDTMMGAAESIPLAHASVDAVIVGQAFHWFDHARALPEIARVLRPNGVLGLLWNRADIVVPWVRRMVHTMQGDAIGGDRFDPVPVLLQSGLFALVEDTRFRHWQDLDRNGLRQLAQSHSRIAVLTESRRDAVLEQVDAIYDNTARPPEPLRMPYFTDCYRARPSDLANYRRTLDAPVAPHL</sequence>
<dbReference type="Gene3D" id="3.40.50.150">
    <property type="entry name" value="Vaccinia Virus protein VP39"/>
    <property type="match status" value="1"/>
</dbReference>
<evidence type="ECO:0000259" key="5">
    <source>
        <dbReference type="Pfam" id="PF08241"/>
    </source>
</evidence>
<dbReference type="GO" id="GO:0008757">
    <property type="term" value="F:S-adenosylmethionine-dependent methyltransferase activity"/>
    <property type="evidence" value="ECO:0007669"/>
    <property type="project" value="InterPro"/>
</dbReference>
<dbReference type="InterPro" id="IPR013216">
    <property type="entry name" value="Methyltransf_11"/>
</dbReference>
<feature type="region of interest" description="Disordered" evidence="4">
    <location>
        <begin position="1"/>
        <end position="22"/>
    </location>
</feature>
<dbReference type="EMBL" id="SJKD01000001">
    <property type="protein sequence ID" value="TCC52483.1"/>
    <property type="molecule type" value="Genomic_DNA"/>
</dbReference>
<feature type="domain" description="Methyltransferase type 11" evidence="5">
    <location>
        <begin position="61"/>
        <end position="148"/>
    </location>
</feature>
<gene>
    <name evidence="6" type="ORF">E0H75_01555</name>
</gene>